<name>A0ABQ5CJ25_9ASTR</name>
<sequence length="149" mass="17292">CVSNNVMCSYLHSLSEIDAHTKLQCLYVHKVKECECLAQKLFKQSETVSKEVYNEHSRSFAKLEKHSISLELPLQQCQEQMKQDKVSKVTASIVFLKEREQYHEIQDLKAQLQDKNIIIIELKKLNEKYKGKSVETNLDKPSVVRQPNA</sequence>
<accession>A0ABQ5CJ25</accession>
<proteinExistence type="predicted"/>
<dbReference type="Proteomes" id="UP001151760">
    <property type="component" value="Unassembled WGS sequence"/>
</dbReference>
<protein>
    <submittedName>
        <fullName evidence="1">Uncharacterized protein</fullName>
    </submittedName>
</protein>
<reference evidence="1" key="1">
    <citation type="journal article" date="2022" name="Int. J. Mol. Sci.">
        <title>Draft Genome of Tanacetum Coccineum: Genomic Comparison of Closely Related Tanacetum-Family Plants.</title>
        <authorList>
            <person name="Yamashiro T."/>
            <person name="Shiraishi A."/>
            <person name="Nakayama K."/>
            <person name="Satake H."/>
        </authorList>
    </citation>
    <scope>NUCLEOTIDE SEQUENCE</scope>
</reference>
<reference evidence="1" key="2">
    <citation type="submission" date="2022-01" db="EMBL/GenBank/DDBJ databases">
        <authorList>
            <person name="Yamashiro T."/>
            <person name="Shiraishi A."/>
            <person name="Satake H."/>
            <person name="Nakayama K."/>
        </authorList>
    </citation>
    <scope>NUCLEOTIDE SEQUENCE</scope>
</reference>
<gene>
    <name evidence="1" type="ORF">Tco_0906528</name>
</gene>
<dbReference type="EMBL" id="BQNB010014277">
    <property type="protein sequence ID" value="GJT26253.1"/>
    <property type="molecule type" value="Genomic_DNA"/>
</dbReference>
<organism evidence="1 2">
    <name type="scientific">Tanacetum coccineum</name>
    <dbReference type="NCBI Taxonomy" id="301880"/>
    <lineage>
        <taxon>Eukaryota</taxon>
        <taxon>Viridiplantae</taxon>
        <taxon>Streptophyta</taxon>
        <taxon>Embryophyta</taxon>
        <taxon>Tracheophyta</taxon>
        <taxon>Spermatophyta</taxon>
        <taxon>Magnoliopsida</taxon>
        <taxon>eudicotyledons</taxon>
        <taxon>Gunneridae</taxon>
        <taxon>Pentapetalae</taxon>
        <taxon>asterids</taxon>
        <taxon>campanulids</taxon>
        <taxon>Asterales</taxon>
        <taxon>Asteraceae</taxon>
        <taxon>Asteroideae</taxon>
        <taxon>Anthemideae</taxon>
        <taxon>Anthemidinae</taxon>
        <taxon>Tanacetum</taxon>
    </lineage>
</organism>
<comment type="caution">
    <text evidence="1">The sequence shown here is derived from an EMBL/GenBank/DDBJ whole genome shotgun (WGS) entry which is preliminary data.</text>
</comment>
<evidence type="ECO:0000313" key="2">
    <source>
        <dbReference type="Proteomes" id="UP001151760"/>
    </source>
</evidence>
<keyword evidence="2" id="KW-1185">Reference proteome</keyword>
<evidence type="ECO:0000313" key="1">
    <source>
        <dbReference type="EMBL" id="GJT26253.1"/>
    </source>
</evidence>
<feature type="non-terminal residue" evidence="1">
    <location>
        <position position="1"/>
    </location>
</feature>